<proteinExistence type="predicted"/>
<gene>
    <name evidence="3" type="ORF">BSTOLATCC_MIC17657</name>
</gene>
<evidence type="ECO:0000256" key="2">
    <source>
        <dbReference type="SAM" id="Phobius"/>
    </source>
</evidence>
<evidence type="ECO:0000256" key="1">
    <source>
        <dbReference type="SAM" id="MobiDB-lite"/>
    </source>
</evidence>
<evidence type="ECO:0000313" key="3">
    <source>
        <dbReference type="EMBL" id="CAG9317031.1"/>
    </source>
</evidence>
<keyword evidence="2" id="KW-0472">Membrane</keyword>
<feature type="transmembrane region" description="Helical" evidence="2">
    <location>
        <begin position="100"/>
        <end position="121"/>
    </location>
</feature>
<accession>A0AAU9IQE3</accession>
<sequence>MSSSDGNRLDTQGRETATLYTSPHIDPEEKIIFVLDKFNSFQLHHDSKESFEILVQSSNVPSLKILKSINKIGITLRHELESANNAKIESLKPDAKTRNFLVLSICLMGIFFLFLIIDSYWADDNVLSYIGIPFMVVALVIQATIILLNGKCKWSREMTEFDDDLFAIRVEKTKEILQKKNIKMIKLNLMWKVDEDTGDIELIQLPG</sequence>
<protein>
    <submittedName>
        <fullName evidence="3">Uncharacterized protein</fullName>
    </submittedName>
</protein>
<keyword evidence="2" id="KW-0812">Transmembrane</keyword>
<dbReference type="AlphaFoldDB" id="A0AAU9IQE3"/>
<keyword evidence="2" id="KW-1133">Transmembrane helix</keyword>
<keyword evidence="4" id="KW-1185">Reference proteome</keyword>
<reference evidence="3" key="1">
    <citation type="submission" date="2021-09" db="EMBL/GenBank/DDBJ databases">
        <authorList>
            <consortium name="AG Swart"/>
            <person name="Singh M."/>
            <person name="Singh A."/>
            <person name="Seah K."/>
            <person name="Emmerich C."/>
        </authorList>
    </citation>
    <scope>NUCLEOTIDE SEQUENCE</scope>
    <source>
        <strain evidence="3">ATCC30299</strain>
    </source>
</reference>
<comment type="caution">
    <text evidence="3">The sequence shown here is derived from an EMBL/GenBank/DDBJ whole genome shotgun (WGS) entry which is preliminary data.</text>
</comment>
<feature type="region of interest" description="Disordered" evidence="1">
    <location>
        <begin position="1"/>
        <end position="20"/>
    </location>
</feature>
<dbReference type="Proteomes" id="UP001162131">
    <property type="component" value="Unassembled WGS sequence"/>
</dbReference>
<organism evidence="3 4">
    <name type="scientific">Blepharisma stoltei</name>
    <dbReference type="NCBI Taxonomy" id="1481888"/>
    <lineage>
        <taxon>Eukaryota</taxon>
        <taxon>Sar</taxon>
        <taxon>Alveolata</taxon>
        <taxon>Ciliophora</taxon>
        <taxon>Postciliodesmatophora</taxon>
        <taxon>Heterotrichea</taxon>
        <taxon>Heterotrichida</taxon>
        <taxon>Blepharismidae</taxon>
        <taxon>Blepharisma</taxon>
    </lineage>
</organism>
<dbReference type="EMBL" id="CAJZBQ010000017">
    <property type="protein sequence ID" value="CAG9317031.1"/>
    <property type="molecule type" value="Genomic_DNA"/>
</dbReference>
<feature type="transmembrane region" description="Helical" evidence="2">
    <location>
        <begin position="127"/>
        <end position="148"/>
    </location>
</feature>
<name>A0AAU9IQE3_9CILI</name>
<evidence type="ECO:0000313" key="4">
    <source>
        <dbReference type="Proteomes" id="UP001162131"/>
    </source>
</evidence>